<comment type="caution">
    <text evidence="5">The sequence shown here is derived from an EMBL/GenBank/DDBJ whole genome shotgun (WGS) entry which is preliminary data.</text>
</comment>
<gene>
    <name evidence="5" type="ORF">GCM10007935_17090</name>
</gene>
<evidence type="ECO:0000259" key="4">
    <source>
        <dbReference type="Pfam" id="PF13511"/>
    </source>
</evidence>
<dbReference type="Pfam" id="PF13511">
    <property type="entry name" value="DUF4124"/>
    <property type="match status" value="1"/>
</dbReference>
<feature type="chain" id="PRO_5046730756" description="NrdH-redoxin" evidence="2">
    <location>
        <begin position="26"/>
        <end position="230"/>
    </location>
</feature>
<dbReference type="EMBL" id="BSPB01000010">
    <property type="protein sequence ID" value="GLS14278.1"/>
    <property type="molecule type" value="Genomic_DNA"/>
</dbReference>
<accession>A0ABQ6C1L8</accession>
<dbReference type="SUPFAM" id="SSF52833">
    <property type="entry name" value="Thioredoxin-like"/>
    <property type="match status" value="1"/>
</dbReference>
<dbReference type="RefSeq" id="WP_284307439.1">
    <property type="nucleotide sequence ID" value="NZ_BSPB01000010.1"/>
</dbReference>
<evidence type="ECO:0000256" key="1">
    <source>
        <dbReference type="SAM" id="MobiDB-lite"/>
    </source>
</evidence>
<dbReference type="Proteomes" id="UP001156903">
    <property type="component" value="Unassembled WGS sequence"/>
</dbReference>
<evidence type="ECO:0008006" key="7">
    <source>
        <dbReference type="Google" id="ProtNLM"/>
    </source>
</evidence>
<feature type="signal peptide" evidence="2">
    <location>
        <begin position="1"/>
        <end position="25"/>
    </location>
</feature>
<feature type="region of interest" description="Disordered" evidence="1">
    <location>
        <begin position="39"/>
        <end position="70"/>
    </location>
</feature>
<dbReference type="PROSITE" id="PS51354">
    <property type="entry name" value="GLUTAREDOXIN_2"/>
    <property type="match status" value="1"/>
</dbReference>
<keyword evidence="6" id="KW-1185">Reference proteome</keyword>
<evidence type="ECO:0000256" key="2">
    <source>
        <dbReference type="SAM" id="SignalP"/>
    </source>
</evidence>
<dbReference type="CDD" id="cd02976">
    <property type="entry name" value="NrdH"/>
    <property type="match status" value="1"/>
</dbReference>
<evidence type="ECO:0000313" key="6">
    <source>
        <dbReference type="Proteomes" id="UP001156903"/>
    </source>
</evidence>
<sequence>MQHLRRPTPMLAATLLALLSTTALAQGVYRIVGPDGRVTFSDQPPPSSAPATATGSASASGGTSSSSGTTALPYALRQVTGRYPVTLYSGDSCAPCNSGRNLLNARGVPYTEKTINTAHDADALKRLSGETSLPVLTIGSQQIKGYSEQEWTSYLDAAGYPKQSQLPSSYRRPAPSPLVVAAPAAPATNTAPATPAPRATTSRQRPASGEETPAEVPVTPAPANPAGIRF</sequence>
<evidence type="ECO:0000313" key="5">
    <source>
        <dbReference type="EMBL" id="GLS14278.1"/>
    </source>
</evidence>
<proteinExistence type="predicted"/>
<organism evidence="5 6">
    <name type="scientific">Hydrogenophaga electricum</name>
    <dbReference type="NCBI Taxonomy" id="1230953"/>
    <lineage>
        <taxon>Bacteria</taxon>
        <taxon>Pseudomonadati</taxon>
        <taxon>Pseudomonadota</taxon>
        <taxon>Betaproteobacteria</taxon>
        <taxon>Burkholderiales</taxon>
        <taxon>Comamonadaceae</taxon>
        <taxon>Hydrogenophaga</taxon>
    </lineage>
</organism>
<dbReference type="Pfam" id="PF00462">
    <property type="entry name" value="Glutaredoxin"/>
    <property type="match status" value="1"/>
</dbReference>
<feature type="compositionally biased region" description="Low complexity" evidence="1">
    <location>
        <begin position="49"/>
        <end position="70"/>
    </location>
</feature>
<reference evidence="6" key="1">
    <citation type="journal article" date="2019" name="Int. J. Syst. Evol. Microbiol.">
        <title>The Global Catalogue of Microorganisms (GCM) 10K type strain sequencing project: providing services to taxonomists for standard genome sequencing and annotation.</title>
        <authorList>
            <consortium name="The Broad Institute Genomics Platform"/>
            <consortium name="The Broad Institute Genome Sequencing Center for Infectious Disease"/>
            <person name="Wu L."/>
            <person name="Ma J."/>
        </authorList>
    </citation>
    <scope>NUCLEOTIDE SEQUENCE [LARGE SCALE GENOMIC DNA]</scope>
    <source>
        <strain evidence="6">NBRC 109341</strain>
    </source>
</reference>
<feature type="domain" description="DUF4124" evidence="4">
    <location>
        <begin position="15"/>
        <end position="52"/>
    </location>
</feature>
<name>A0ABQ6C1L8_9BURK</name>
<dbReference type="InterPro" id="IPR025392">
    <property type="entry name" value="DUF4124"/>
</dbReference>
<feature type="domain" description="Glutaredoxin" evidence="3">
    <location>
        <begin position="85"/>
        <end position="141"/>
    </location>
</feature>
<evidence type="ECO:0000259" key="3">
    <source>
        <dbReference type="Pfam" id="PF00462"/>
    </source>
</evidence>
<feature type="compositionally biased region" description="Low complexity" evidence="1">
    <location>
        <begin position="183"/>
        <end position="218"/>
    </location>
</feature>
<dbReference type="InterPro" id="IPR036249">
    <property type="entry name" value="Thioredoxin-like_sf"/>
</dbReference>
<dbReference type="InterPro" id="IPR002109">
    <property type="entry name" value="Glutaredoxin"/>
</dbReference>
<protein>
    <recommendedName>
        <fullName evidence="7">NrdH-redoxin</fullName>
    </recommendedName>
</protein>
<feature type="region of interest" description="Disordered" evidence="1">
    <location>
        <begin position="183"/>
        <end position="230"/>
    </location>
</feature>
<dbReference type="Gene3D" id="3.40.30.10">
    <property type="entry name" value="Glutaredoxin"/>
    <property type="match status" value="1"/>
</dbReference>
<keyword evidence="2" id="KW-0732">Signal</keyword>